<feature type="transmembrane region" description="Helical" evidence="2">
    <location>
        <begin position="104"/>
        <end position="125"/>
    </location>
</feature>
<comment type="caution">
    <text evidence="3">The sequence shown here is derived from an EMBL/GenBank/DDBJ whole genome shotgun (WGS) entry which is preliminary data.</text>
</comment>
<dbReference type="Proteomes" id="UP000696280">
    <property type="component" value="Unassembled WGS sequence"/>
</dbReference>
<evidence type="ECO:0000256" key="2">
    <source>
        <dbReference type="SAM" id="Phobius"/>
    </source>
</evidence>
<sequence>MASIDGLRAVRIVRSVVVVDGWWLRSEKFPPCIPGSDRAERATENQMPKPSDYQNAPGPCQCNARILMLNQHQYSLQASVALLCLVSFIFSLTASWSISLGSLPAFLALRALILAAVGPLSLSYFQSESSVSSEETEESDEEEEMEMLESRRIWLWGGGSSVSLRLVGKGDGRTPARFEEIQVSKRIA</sequence>
<name>A0A9N9PW30_9HELO</name>
<keyword evidence="2" id="KW-0472">Membrane</keyword>
<gene>
    <name evidence="3" type="ORF">HYFRA_00014140</name>
</gene>
<keyword evidence="2" id="KW-1133">Transmembrane helix</keyword>
<keyword evidence="4" id="KW-1185">Reference proteome</keyword>
<organism evidence="3 4">
    <name type="scientific">Hymenoscyphus fraxineus</name>
    <dbReference type="NCBI Taxonomy" id="746836"/>
    <lineage>
        <taxon>Eukaryota</taxon>
        <taxon>Fungi</taxon>
        <taxon>Dikarya</taxon>
        <taxon>Ascomycota</taxon>
        <taxon>Pezizomycotina</taxon>
        <taxon>Leotiomycetes</taxon>
        <taxon>Helotiales</taxon>
        <taxon>Helotiaceae</taxon>
        <taxon>Hymenoscyphus</taxon>
    </lineage>
</organism>
<feature type="region of interest" description="Disordered" evidence="1">
    <location>
        <begin position="35"/>
        <end position="54"/>
    </location>
</feature>
<feature type="transmembrane region" description="Helical" evidence="2">
    <location>
        <begin position="74"/>
        <end position="98"/>
    </location>
</feature>
<feature type="compositionally biased region" description="Polar residues" evidence="1">
    <location>
        <begin position="44"/>
        <end position="54"/>
    </location>
</feature>
<keyword evidence="2" id="KW-0812">Transmembrane</keyword>
<reference evidence="3" key="1">
    <citation type="submission" date="2021-07" db="EMBL/GenBank/DDBJ databases">
        <authorList>
            <person name="Durling M."/>
        </authorList>
    </citation>
    <scope>NUCLEOTIDE SEQUENCE</scope>
</reference>
<accession>A0A9N9PW30</accession>
<evidence type="ECO:0000313" key="3">
    <source>
        <dbReference type="EMBL" id="CAG8962031.1"/>
    </source>
</evidence>
<proteinExistence type="predicted"/>
<evidence type="ECO:0000313" key="4">
    <source>
        <dbReference type="Proteomes" id="UP000696280"/>
    </source>
</evidence>
<dbReference type="EMBL" id="CAJVRL010000126">
    <property type="protein sequence ID" value="CAG8962031.1"/>
    <property type="molecule type" value="Genomic_DNA"/>
</dbReference>
<protein>
    <submittedName>
        <fullName evidence="3">Uncharacterized protein</fullName>
    </submittedName>
</protein>
<dbReference type="AlphaFoldDB" id="A0A9N9PW30"/>
<evidence type="ECO:0000256" key="1">
    <source>
        <dbReference type="SAM" id="MobiDB-lite"/>
    </source>
</evidence>